<feature type="region of interest" description="Disordered" evidence="2">
    <location>
        <begin position="1204"/>
        <end position="1257"/>
    </location>
</feature>
<feature type="region of interest" description="Disordered" evidence="2">
    <location>
        <begin position="1031"/>
        <end position="1050"/>
    </location>
</feature>
<gene>
    <name evidence="3" type="ORF">TCIL3000_8_980</name>
</gene>
<evidence type="ECO:0000313" key="3">
    <source>
        <dbReference type="EMBL" id="CCC91889.1"/>
    </source>
</evidence>
<feature type="region of interest" description="Disordered" evidence="2">
    <location>
        <begin position="522"/>
        <end position="557"/>
    </location>
</feature>
<feature type="compositionally biased region" description="Polar residues" evidence="2">
    <location>
        <begin position="1223"/>
        <end position="1243"/>
    </location>
</feature>
<feature type="compositionally biased region" description="Basic and acidic residues" evidence="2">
    <location>
        <begin position="87"/>
        <end position="102"/>
    </location>
</feature>
<feature type="compositionally biased region" description="Polar residues" evidence="2">
    <location>
        <begin position="172"/>
        <end position="192"/>
    </location>
</feature>
<dbReference type="EMBL" id="HE575321">
    <property type="protein sequence ID" value="CCC91889.1"/>
    <property type="molecule type" value="Genomic_DNA"/>
</dbReference>
<protein>
    <submittedName>
        <fullName evidence="3">Uncharacterized protein</fullName>
    </submittedName>
</protein>
<sequence length="1406" mass="154190">MRGASKENQCDDTQPGVVDEAASILENLLASHNAERRRRVLSRSNRERFTKNFLTQDEPLRLQGSFSDVGAVAASLAEATARAAKRNEEARQWKKAADERARTPGFSASRSIPSSPTPASLAAKRKDVQDRKPMLYVWTTPEEKREQLFAYHLAKKILEQRREESERKAAMRQSTRSHSSTLRANSISSTLPANVPATADKTPDMTASDGSLARKVFQLLGEDSNKTLYDMLETFVADYEVRHGRQPRTDEDTGKMPRSCSSLVTPSSSLNTKAAVGSPKVKTKGTGTVVDCLESEDTFSNSCGTPSPCVQGLKPIDGSLSRQVSQGVCSSVDDKLSKGVAEKAGSFVPSSGREPDDAEAAIDRLTKEREERAEFIAKHVEYTLKCLSNPEGCSRCAAAHGKRSKSSDTSPPETHRPFVELVGLNGLTRQQRALTAPQDDLIRLASVLASDRGLQKCTEAAARLVTYVLMCALPAELFRGDPEDFIALRQHAQRLASGDSTKPSARCMDCWSPKLPSSCFHGSPSGSRSLAQSPTQRDGERCNSSASRGADCSPLLRNGSQKDEKYLLHTDLSSAQQAFQSVAIRHGYWLSYSEHMLRRPPFHACGLPLRAARDIAVWQRPPDMGLLSNETAPHGGGEGRFTDFEGSFNATTLSKASKVSSVLDAEAHLFDGSIYSDAVSLLRKDLSRDKGGRPRMLAPLLVYAHGGYGTAPFSVCDAADSIPVGEQDVDNDDFQYDDRCQFSFGGNSEGNAEVDMRDVYLSMPDEFLHPEPSLLPLHYIMQSIYSSVRENRTIQIDKSTRAALPVVVDLLVDAVKSYEVFLQSFIDASFESSSLASFFFRTYQDIVLDWVPFVICETAIEYAIGRVAACPTGNTWVFAVRHGGFTEAELEEIAFSGLIQRTFPSLTHWTYDEELLRKTVDTVRDVVLSTIVRVKGELYFLFTGVDNRKLFFERYQEMLKREREELLAVQAKVEEEMNARIPGYSKSGRCTPFQQGKAKSMEFSVGSRRPASGLKRQSSVALKALGNVSQAKRVATGETPGQQSGAVSGPLEQSQCGVTVLLSTVEDQSDNALRLSAFRPDTADNEACGAQQSQQQLSDEAIDSHWLPSLESCTATCTLSEVPLKDSSVQGMPAPNVLDSATTLRFDMAVPQGHESTEKDLFHSAVTFCSTRPDTQHGCALNGIPEDLSLRNVRRELVGLHIHRNSERTGKKSGGGASAGGSRMQQSMTSTLHSVSTGQSLGTTGPPEMPSPITDPMSAIAGRARTAGAVERVPPLVAVVGNKRAKAVKQIRKSFERTVQFHVHFQEAANNEVRDDSRTLQQSQWYVIGNHEYYERCAVARIRRSRQVAAFDLHHLSPITTLGLCVERSHRGAQCGEDEVNSAQVDNSELQPKDLRLGRNIVPWTL</sequence>
<reference evidence="3" key="1">
    <citation type="journal article" date="2012" name="Proc. Natl. Acad. Sci. U.S.A.">
        <title>Antigenic diversity is generated by distinct evolutionary mechanisms in African trypanosome species.</title>
        <authorList>
            <person name="Jackson A.P."/>
            <person name="Berry A."/>
            <person name="Aslett M."/>
            <person name="Allison H.C."/>
            <person name="Burton P."/>
            <person name="Vavrova-Anderson J."/>
            <person name="Brown R."/>
            <person name="Browne H."/>
            <person name="Corton N."/>
            <person name="Hauser H."/>
            <person name="Gamble J."/>
            <person name="Gilderthorp R."/>
            <person name="Marcello L."/>
            <person name="McQuillan J."/>
            <person name="Otto T.D."/>
            <person name="Quail M.A."/>
            <person name="Sanders M.J."/>
            <person name="van Tonder A."/>
            <person name="Ginger M.L."/>
            <person name="Field M.C."/>
            <person name="Barry J.D."/>
            <person name="Hertz-Fowler C."/>
            <person name="Berriman M."/>
        </authorList>
    </citation>
    <scope>NUCLEOTIDE SEQUENCE</scope>
    <source>
        <strain evidence="3">IL3000</strain>
    </source>
</reference>
<feature type="compositionally biased region" description="Polar residues" evidence="2">
    <location>
        <begin position="524"/>
        <end position="547"/>
    </location>
</feature>
<accession>G0UR78</accession>
<keyword evidence="1" id="KW-0175">Coiled coil</keyword>
<proteinExistence type="predicted"/>
<feature type="region of interest" description="Disordered" evidence="2">
    <location>
        <begin position="164"/>
        <end position="207"/>
    </location>
</feature>
<feature type="compositionally biased region" description="Basic and acidic residues" evidence="2">
    <location>
        <begin position="246"/>
        <end position="255"/>
    </location>
</feature>
<evidence type="ECO:0000256" key="2">
    <source>
        <dbReference type="SAM" id="MobiDB-lite"/>
    </source>
</evidence>
<evidence type="ECO:0000256" key="1">
    <source>
        <dbReference type="SAM" id="Coils"/>
    </source>
</evidence>
<name>G0UR78_TRYCI</name>
<feature type="compositionally biased region" description="Polar residues" evidence="2">
    <location>
        <begin position="1039"/>
        <end position="1050"/>
    </location>
</feature>
<feature type="coiled-coil region" evidence="1">
    <location>
        <begin position="952"/>
        <end position="979"/>
    </location>
</feature>
<organism evidence="3">
    <name type="scientific">Trypanosoma congolense (strain IL3000)</name>
    <dbReference type="NCBI Taxonomy" id="1068625"/>
    <lineage>
        <taxon>Eukaryota</taxon>
        <taxon>Discoba</taxon>
        <taxon>Euglenozoa</taxon>
        <taxon>Kinetoplastea</taxon>
        <taxon>Metakinetoplastina</taxon>
        <taxon>Trypanosomatida</taxon>
        <taxon>Trypanosomatidae</taxon>
        <taxon>Trypanosoma</taxon>
        <taxon>Nannomonas</taxon>
    </lineage>
</organism>
<feature type="region of interest" description="Disordered" evidence="2">
    <location>
        <begin position="87"/>
        <end position="127"/>
    </location>
</feature>
<feature type="region of interest" description="Disordered" evidence="2">
    <location>
        <begin position="246"/>
        <end position="279"/>
    </location>
</feature>
<dbReference type="VEuPathDB" id="TriTrypDB:TcIL3000_8_980"/>
<feature type="compositionally biased region" description="Polar residues" evidence="2">
    <location>
        <begin position="106"/>
        <end position="118"/>
    </location>
</feature>
<feature type="compositionally biased region" description="Low complexity" evidence="2">
    <location>
        <begin position="259"/>
        <end position="269"/>
    </location>
</feature>